<organism evidence="1">
    <name type="scientific">Rhizophora mucronata</name>
    <name type="common">Asiatic mangrove</name>
    <dbReference type="NCBI Taxonomy" id="61149"/>
    <lineage>
        <taxon>Eukaryota</taxon>
        <taxon>Viridiplantae</taxon>
        <taxon>Streptophyta</taxon>
        <taxon>Embryophyta</taxon>
        <taxon>Tracheophyta</taxon>
        <taxon>Spermatophyta</taxon>
        <taxon>Magnoliopsida</taxon>
        <taxon>eudicotyledons</taxon>
        <taxon>Gunneridae</taxon>
        <taxon>Pentapetalae</taxon>
        <taxon>rosids</taxon>
        <taxon>fabids</taxon>
        <taxon>Malpighiales</taxon>
        <taxon>Rhizophoraceae</taxon>
        <taxon>Rhizophora</taxon>
    </lineage>
</organism>
<dbReference type="EMBL" id="GGEC01078019">
    <property type="protein sequence ID" value="MBX58503.1"/>
    <property type="molecule type" value="Transcribed_RNA"/>
</dbReference>
<reference evidence="1" key="1">
    <citation type="submission" date="2018-02" db="EMBL/GenBank/DDBJ databases">
        <title>Rhizophora mucronata_Transcriptome.</title>
        <authorList>
            <person name="Meera S.P."/>
            <person name="Sreeshan A."/>
            <person name="Augustine A."/>
        </authorList>
    </citation>
    <scope>NUCLEOTIDE SEQUENCE</scope>
    <source>
        <tissue evidence="1">Leaf</tissue>
    </source>
</reference>
<protein>
    <submittedName>
        <fullName evidence="1">Uncharacterized protein</fullName>
    </submittedName>
</protein>
<sequence>MTHSTPKRTPNNLCHFPNIKFNLPFV</sequence>
<proteinExistence type="predicted"/>
<name>A0A2P2PV28_RHIMU</name>
<dbReference type="AlphaFoldDB" id="A0A2P2PV28"/>
<accession>A0A2P2PV28</accession>
<evidence type="ECO:0000313" key="1">
    <source>
        <dbReference type="EMBL" id="MBX58503.1"/>
    </source>
</evidence>